<dbReference type="GO" id="GO:0016787">
    <property type="term" value="F:hydrolase activity"/>
    <property type="evidence" value="ECO:0007669"/>
    <property type="project" value="InterPro"/>
</dbReference>
<organism evidence="2 3">
    <name type="scientific">Sarocladium strictum</name>
    <name type="common">Black bundle disease fungus</name>
    <name type="synonym">Acremonium strictum</name>
    <dbReference type="NCBI Taxonomy" id="5046"/>
    <lineage>
        <taxon>Eukaryota</taxon>
        <taxon>Fungi</taxon>
        <taxon>Dikarya</taxon>
        <taxon>Ascomycota</taxon>
        <taxon>Pezizomycotina</taxon>
        <taxon>Sordariomycetes</taxon>
        <taxon>Hypocreomycetidae</taxon>
        <taxon>Hypocreales</taxon>
        <taxon>Sarocladiaceae</taxon>
        <taxon>Sarocladium</taxon>
    </lineage>
</organism>
<comment type="caution">
    <text evidence="2">The sequence shown here is derived from an EMBL/GenBank/DDBJ whole genome shotgun (WGS) entry which is preliminary data.</text>
</comment>
<dbReference type="Gene3D" id="3.40.50.1820">
    <property type="entry name" value="alpha/beta hydrolase"/>
    <property type="match status" value="1"/>
</dbReference>
<dbReference type="InterPro" id="IPR029058">
    <property type="entry name" value="AB_hydrolase_fold"/>
</dbReference>
<dbReference type="Pfam" id="PF01738">
    <property type="entry name" value="DLH"/>
    <property type="match status" value="1"/>
</dbReference>
<sequence length="250" mass="27298">MTSNPPGDCCLSRTLHEGTPKGEDITIHGERIKAYLARATKPKSNGGAILYIPDVFGIWQNSKLMADNFAERGYTTLIPDLFNGDVIPDPRPAGFDVKKWIAGGGNGDNPHTPAQIDPITVAGIQALKAMGYKKIAAVGYCFGAKYIIRHYKDGIDVGFVAHPSFVDEAEFAAIPGPLSIAAAETDTIFPAENRHKSEEILRKIGVPYQINLFSGTEHGFAVRGDPKVKSQKFAKERAFQQAVDWFDEHL</sequence>
<keyword evidence="3" id="KW-1185">Reference proteome</keyword>
<dbReference type="SUPFAM" id="SSF53474">
    <property type="entry name" value="alpha/beta-Hydrolases"/>
    <property type="match status" value="1"/>
</dbReference>
<accession>A0AA39GK57</accession>
<dbReference type="EMBL" id="JAPDFR010000003">
    <property type="protein sequence ID" value="KAK0388852.1"/>
    <property type="molecule type" value="Genomic_DNA"/>
</dbReference>
<gene>
    <name evidence="2" type="ORF">NLU13_5095</name>
</gene>
<proteinExistence type="predicted"/>
<evidence type="ECO:0000313" key="3">
    <source>
        <dbReference type="Proteomes" id="UP001175261"/>
    </source>
</evidence>
<dbReference type="PANTHER" id="PTHR17630:SF44">
    <property type="entry name" value="PROTEIN AIM2"/>
    <property type="match status" value="1"/>
</dbReference>
<name>A0AA39GK57_SARSR</name>
<reference evidence="2" key="1">
    <citation type="submission" date="2022-10" db="EMBL/GenBank/DDBJ databases">
        <title>Determination and structural analysis of whole genome sequence of Sarocladium strictum F4-1.</title>
        <authorList>
            <person name="Hu L."/>
            <person name="Jiang Y."/>
        </authorList>
    </citation>
    <scope>NUCLEOTIDE SEQUENCE</scope>
    <source>
        <strain evidence="2">F4-1</strain>
    </source>
</reference>
<dbReference type="Proteomes" id="UP001175261">
    <property type="component" value="Unassembled WGS sequence"/>
</dbReference>
<evidence type="ECO:0000313" key="2">
    <source>
        <dbReference type="EMBL" id="KAK0388852.1"/>
    </source>
</evidence>
<protein>
    <recommendedName>
        <fullName evidence="1">Dienelactone hydrolase domain-containing protein</fullName>
    </recommendedName>
</protein>
<feature type="domain" description="Dienelactone hydrolase" evidence="1">
    <location>
        <begin position="32"/>
        <end position="249"/>
    </location>
</feature>
<dbReference type="InterPro" id="IPR002925">
    <property type="entry name" value="Dienelactn_hydro"/>
</dbReference>
<evidence type="ECO:0000259" key="1">
    <source>
        <dbReference type="Pfam" id="PF01738"/>
    </source>
</evidence>
<dbReference type="PANTHER" id="PTHR17630">
    <property type="entry name" value="DIENELACTONE HYDROLASE"/>
    <property type="match status" value="1"/>
</dbReference>
<dbReference type="AlphaFoldDB" id="A0AA39GK57"/>